<dbReference type="Proteomes" id="UP000192335">
    <property type="component" value="Unassembled WGS sequence"/>
</dbReference>
<sequence>MDLPGKRALITGGCAGIGKKVALAYVRGRRQVAIAARRLWKPKIPLGRLRRTDELTGLYLDLASEASSYMTGSDIVIDGGYTCP</sequence>
<organism evidence="3 4">
    <name type="scientific">Mycobacterium persicum</name>
    <dbReference type="NCBI Taxonomy" id="1487726"/>
    <lineage>
        <taxon>Bacteria</taxon>
        <taxon>Bacillati</taxon>
        <taxon>Actinomycetota</taxon>
        <taxon>Actinomycetes</taxon>
        <taxon>Mycobacteriales</taxon>
        <taxon>Mycobacteriaceae</taxon>
        <taxon>Mycobacterium</taxon>
    </lineage>
</organism>
<evidence type="ECO:0000256" key="2">
    <source>
        <dbReference type="ARBA" id="ARBA00023002"/>
    </source>
</evidence>
<dbReference type="PANTHER" id="PTHR42760">
    <property type="entry name" value="SHORT-CHAIN DEHYDROGENASES/REDUCTASES FAMILY MEMBER"/>
    <property type="match status" value="1"/>
</dbReference>
<evidence type="ECO:0000313" key="4">
    <source>
        <dbReference type="Proteomes" id="UP000192335"/>
    </source>
</evidence>
<evidence type="ECO:0000313" key="3">
    <source>
        <dbReference type="EMBL" id="ORC05495.1"/>
    </source>
</evidence>
<accession>A0A8E2LN03</accession>
<dbReference type="AlphaFoldDB" id="A0A8E2LN03"/>
<keyword evidence="2" id="KW-0560">Oxidoreductase</keyword>
<reference evidence="3 4" key="1">
    <citation type="submission" date="2017-02" db="EMBL/GenBank/DDBJ databases">
        <title>Mycobacterium kansasii genomes.</title>
        <authorList>
            <person name="Borowka P."/>
            <person name="Strapagiel D."/>
            <person name="Marciniak B."/>
            <person name="Lach J."/>
            <person name="Bakula Z."/>
            <person name="Van Ingen J."/>
            <person name="Safianowska A."/>
            <person name="Brzostek A."/>
            <person name="Dziadek J."/>
            <person name="Jagielski T."/>
        </authorList>
    </citation>
    <scope>NUCLEOTIDE SEQUENCE [LARGE SCALE GENOMIC DNA]</scope>
    <source>
        <strain evidence="3 4">12MK</strain>
    </source>
</reference>
<proteinExistence type="inferred from homology"/>
<dbReference type="SUPFAM" id="SSF51735">
    <property type="entry name" value="NAD(P)-binding Rossmann-fold domains"/>
    <property type="match status" value="2"/>
</dbReference>
<dbReference type="Pfam" id="PF13561">
    <property type="entry name" value="adh_short_C2"/>
    <property type="match status" value="1"/>
</dbReference>
<protein>
    <submittedName>
        <fullName evidence="3">Uncharacterized protein</fullName>
    </submittedName>
</protein>
<dbReference type="InterPro" id="IPR002347">
    <property type="entry name" value="SDR_fam"/>
</dbReference>
<dbReference type="InterPro" id="IPR036291">
    <property type="entry name" value="NAD(P)-bd_dom_sf"/>
</dbReference>
<comment type="similarity">
    <text evidence="1">Belongs to the short-chain dehydrogenases/reductases (SDR) family.</text>
</comment>
<dbReference type="PANTHER" id="PTHR42760:SF115">
    <property type="entry name" value="3-OXOACYL-[ACYL-CARRIER-PROTEIN] REDUCTASE FABG"/>
    <property type="match status" value="1"/>
</dbReference>
<dbReference type="Gene3D" id="3.40.50.720">
    <property type="entry name" value="NAD(P)-binding Rossmann-like Domain"/>
    <property type="match status" value="2"/>
</dbReference>
<gene>
    <name evidence="3" type="ORF">B4U45_01185</name>
</gene>
<dbReference type="GO" id="GO:0016616">
    <property type="term" value="F:oxidoreductase activity, acting on the CH-OH group of donors, NAD or NADP as acceptor"/>
    <property type="evidence" value="ECO:0007669"/>
    <property type="project" value="TreeGrafter"/>
</dbReference>
<name>A0A8E2LN03_9MYCO</name>
<evidence type="ECO:0000256" key="1">
    <source>
        <dbReference type="ARBA" id="ARBA00006484"/>
    </source>
</evidence>
<dbReference type="EMBL" id="MWQA01000001">
    <property type="protein sequence ID" value="ORC05495.1"/>
    <property type="molecule type" value="Genomic_DNA"/>
</dbReference>
<comment type="caution">
    <text evidence="3">The sequence shown here is derived from an EMBL/GenBank/DDBJ whole genome shotgun (WGS) entry which is preliminary data.</text>
</comment>
<dbReference type="OrthoDB" id="286404at2"/>